<evidence type="ECO:0000256" key="4">
    <source>
        <dbReference type="PROSITE-ProRule" id="PRU00169"/>
    </source>
</evidence>
<dbReference type="Gene3D" id="3.40.50.2300">
    <property type="match status" value="1"/>
</dbReference>
<feature type="domain" description="PAC" evidence="10">
    <location>
        <begin position="419"/>
        <end position="472"/>
    </location>
</feature>
<keyword evidence="12" id="KW-1185">Reference proteome</keyword>
<feature type="modified residue" description="4-aspartylphosphate" evidence="4">
    <location>
        <position position="787"/>
    </location>
</feature>
<dbReference type="NCBIfam" id="TIGR00229">
    <property type="entry name" value="sensory_box"/>
    <property type="match status" value="3"/>
</dbReference>
<gene>
    <name evidence="11" type="ORF">LZ24_00733</name>
</gene>
<protein>
    <recommendedName>
        <fullName evidence="2">histidine kinase</fullName>
        <ecNumber evidence="2">2.7.13.3</ecNumber>
    </recommendedName>
</protein>
<feature type="transmembrane region" description="Helical" evidence="6">
    <location>
        <begin position="296"/>
        <end position="317"/>
    </location>
</feature>
<dbReference type="SMART" id="SM00388">
    <property type="entry name" value="HisKA"/>
    <property type="match status" value="1"/>
</dbReference>
<evidence type="ECO:0000256" key="6">
    <source>
        <dbReference type="SAM" id="Phobius"/>
    </source>
</evidence>
<dbReference type="SMART" id="SM00448">
    <property type="entry name" value="REC"/>
    <property type="match status" value="1"/>
</dbReference>
<keyword evidence="5" id="KW-0175">Coiled coil</keyword>
<keyword evidence="6" id="KW-0472">Membrane</keyword>
<feature type="domain" description="Response regulatory" evidence="8">
    <location>
        <begin position="736"/>
        <end position="852"/>
    </location>
</feature>
<dbReference type="SUPFAM" id="SSF55874">
    <property type="entry name" value="ATPase domain of HSP90 chaperone/DNA topoisomerase II/histidine kinase"/>
    <property type="match status" value="1"/>
</dbReference>
<dbReference type="InterPro" id="IPR000700">
    <property type="entry name" value="PAS-assoc_C"/>
</dbReference>
<dbReference type="EC" id="2.7.13.3" evidence="2"/>
<dbReference type="InterPro" id="IPR005467">
    <property type="entry name" value="His_kinase_dom"/>
</dbReference>
<dbReference type="Pfam" id="PF02518">
    <property type="entry name" value="HATPase_c"/>
    <property type="match status" value="1"/>
</dbReference>
<dbReference type="Proteomes" id="UP000318307">
    <property type="component" value="Unassembled WGS sequence"/>
</dbReference>
<keyword evidence="6" id="KW-1133">Transmembrane helix</keyword>
<name>A0A562S4N6_9BACT</name>
<dbReference type="SUPFAM" id="SSF52172">
    <property type="entry name" value="CheY-like"/>
    <property type="match status" value="1"/>
</dbReference>
<dbReference type="Gene3D" id="3.30.450.20">
    <property type="entry name" value="PAS domain"/>
    <property type="match status" value="3"/>
</dbReference>
<dbReference type="InterPro" id="IPR036097">
    <property type="entry name" value="HisK_dim/P_sf"/>
</dbReference>
<dbReference type="PANTHER" id="PTHR43065:SF42">
    <property type="entry name" value="TWO-COMPONENT SENSOR PPRA"/>
    <property type="match status" value="1"/>
</dbReference>
<evidence type="ECO:0000313" key="11">
    <source>
        <dbReference type="EMBL" id="TWI75680.1"/>
    </source>
</evidence>
<evidence type="ECO:0000259" key="10">
    <source>
        <dbReference type="PROSITE" id="PS50113"/>
    </source>
</evidence>
<evidence type="ECO:0000259" key="7">
    <source>
        <dbReference type="PROSITE" id="PS50109"/>
    </source>
</evidence>
<dbReference type="SUPFAM" id="SSF55785">
    <property type="entry name" value="PYP-like sensor domain (PAS domain)"/>
    <property type="match status" value="3"/>
</dbReference>
<dbReference type="SMART" id="SM00086">
    <property type="entry name" value="PAC"/>
    <property type="match status" value="3"/>
</dbReference>
<dbReference type="SMART" id="SM00387">
    <property type="entry name" value="HATPase_c"/>
    <property type="match status" value="1"/>
</dbReference>
<dbReference type="InterPro" id="IPR036890">
    <property type="entry name" value="HATPase_C_sf"/>
</dbReference>
<dbReference type="InterPro" id="IPR011006">
    <property type="entry name" value="CheY-like_superfamily"/>
</dbReference>
<comment type="caution">
    <text evidence="11">The sequence shown here is derived from an EMBL/GenBank/DDBJ whole genome shotgun (WGS) entry which is preliminary data.</text>
</comment>
<evidence type="ECO:0000256" key="5">
    <source>
        <dbReference type="SAM" id="Coils"/>
    </source>
</evidence>
<dbReference type="OrthoDB" id="9813024at2"/>
<dbReference type="InterPro" id="IPR035965">
    <property type="entry name" value="PAS-like_dom_sf"/>
</dbReference>
<dbReference type="Pfam" id="PF00072">
    <property type="entry name" value="Response_reg"/>
    <property type="match status" value="1"/>
</dbReference>
<reference evidence="11 12" key="1">
    <citation type="submission" date="2019-07" db="EMBL/GenBank/DDBJ databases">
        <title>Genome sequencing of 100 strains of the haloalkaliphilic chemolithoautotrophic sulfur-oxidizing bacterium Thioalkalivibrio.</title>
        <authorList>
            <person name="Muyzer G."/>
        </authorList>
    </citation>
    <scope>NUCLEOTIDE SEQUENCE [LARGE SCALE GENOMIC DNA]</scope>
    <source>
        <strain evidence="11 12">ASO4-4</strain>
    </source>
</reference>
<dbReference type="InterPro" id="IPR001610">
    <property type="entry name" value="PAC"/>
</dbReference>
<dbReference type="InterPro" id="IPR000014">
    <property type="entry name" value="PAS"/>
</dbReference>
<feature type="domain" description="Histidine kinase" evidence="7">
    <location>
        <begin position="492"/>
        <end position="715"/>
    </location>
</feature>
<feature type="domain" description="PAS" evidence="9">
    <location>
        <begin position="68"/>
        <end position="100"/>
    </location>
</feature>
<comment type="catalytic activity">
    <reaction evidence="1">
        <text>ATP + protein L-histidine = ADP + protein N-phospho-L-histidine.</text>
        <dbReference type="EC" id="2.7.13.3"/>
    </reaction>
</comment>
<dbReference type="Pfam" id="PF13426">
    <property type="entry name" value="PAS_9"/>
    <property type="match status" value="3"/>
</dbReference>
<dbReference type="PRINTS" id="PR00344">
    <property type="entry name" value="BCTRLSENSOR"/>
</dbReference>
<feature type="domain" description="PAS" evidence="9">
    <location>
        <begin position="170"/>
        <end position="213"/>
    </location>
</feature>
<dbReference type="InterPro" id="IPR001789">
    <property type="entry name" value="Sig_transdc_resp-reg_receiver"/>
</dbReference>
<evidence type="ECO:0000313" key="12">
    <source>
        <dbReference type="Proteomes" id="UP000318307"/>
    </source>
</evidence>
<evidence type="ECO:0000256" key="3">
    <source>
        <dbReference type="ARBA" id="ARBA00022553"/>
    </source>
</evidence>
<dbReference type="SMART" id="SM00091">
    <property type="entry name" value="PAS"/>
    <property type="match status" value="3"/>
</dbReference>
<keyword evidence="3 4" id="KW-0597">Phosphoprotein</keyword>
<dbReference type="PANTHER" id="PTHR43065">
    <property type="entry name" value="SENSOR HISTIDINE KINASE"/>
    <property type="match status" value="1"/>
</dbReference>
<dbReference type="PROSITE" id="PS50109">
    <property type="entry name" value="HIS_KIN"/>
    <property type="match status" value="1"/>
</dbReference>
<proteinExistence type="predicted"/>
<dbReference type="InterPro" id="IPR003594">
    <property type="entry name" value="HATPase_dom"/>
</dbReference>
<dbReference type="RefSeq" id="WP_144682418.1">
    <property type="nucleotide sequence ID" value="NZ_VLLC01000003.1"/>
</dbReference>
<dbReference type="AlphaFoldDB" id="A0A562S4N6"/>
<sequence>MKNVTRPKNFIMGFFCTFFLIFLPMISPAMPPQTEKDERAQAARTAQRLESILKSAPAGIGMVENRVMTDVNDYILNLTGYSRQELIGKHARMLYPSQEEFDFVGREKYRQIALKGTGSVETRWLCKNGDIRHIILSSTPLDIENPGAGVTFTVLDITGRKEAETKLLESEERFRSLFEGNTAVMLLIKPETGDILDANPAAIDYYGWSRSTLTRMRIQDINTFSPEEVQQEMQKAAANARNHFEFRHQRADGSIRDVAVFSSGVHIGSEKLLFSIIHDITDRKEAEASLLSRTRWFLTGIAAFALVLMGLSSGLLLSLRQQRKAQQALETSEESLKRQNNVLNALLNNLSSGVFMVEAPGGRPLIANPMAQKLLGAGVLPEINRRNISEMYRAHRPGSTEPYPVDEMPIIRGMKGENSHIDDMIVERPDGSEVWLEVFGTPIRNDAGEIWASLVHFQDITERKEAEAEREKLHAQLAQAQKMESVGRLAGGVAHDFNNMLGVILGHADLALSLLEPEDAPYPDLEEIRKAALRSADLTRQLLGFARRQTIAPEILNLNNTVEEMLKMLRRLIGEDIDLMWKPAEHIWTVRLDPSQVDQILANLCVNARDAITGVGKITIETANTSFGTSYCASHAGFIPGDYVMLAVSDSGSGMDAETLSHVFEPFFTTKEMGKGTGLGLATVYGIIKQNMGFVNIYSEPGQGTSFKIYIPRHGEAADTVPDKKNAPAETRGTETILLVEDEPMLLDVTRTMLENSGYTVLSAGSPGEAIQLARECEESIALLLTDVVMPEMNGRDLAEKLKALHPSMDQLFMSGYTANVIARQGVLKEGVHFIQKPFSGRELAGEIREILG</sequence>
<dbReference type="InterPro" id="IPR003661">
    <property type="entry name" value="HisK_dim/P_dom"/>
</dbReference>
<organism evidence="11 12">
    <name type="scientific">Desulfobotulus alkaliphilus</name>
    <dbReference type="NCBI Taxonomy" id="622671"/>
    <lineage>
        <taxon>Bacteria</taxon>
        <taxon>Pseudomonadati</taxon>
        <taxon>Thermodesulfobacteriota</taxon>
        <taxon>Desulfobacteria</taxon>
        <taxon>Desulfobacterales</taxon>
        <taxon>Desulfobacteraceae</taxon>
        <taxon>Desulfobotulus</taxon>
    </lineage>
</organism>
<dbReference type="PROSITE" id="PS50112">
    <property type="entry name" value="PAS"/>
    <property type="match status" value="2"/>
</dbReference>
<evidence type="ECO:0000259" key="8">
    <source>
        <dbReference type="PROSITE" id="PS50110"/>
    </source>
</evidence>
<evidence type="ECO:0000256" key="2">
    <source>
        <dbReference type="ARBA" id="ARBA00012438"/>
    </source>
</evidence>
<evidence type="ECO:0000259" key="9">
    <source>
        <dbReference type="PROSITE" id="PS50112"/>
    </source>
</evidence>
<evidence type="ECO:0000256" key="1">
    <source>
        <dbReference type="ARBA" id="ARBA00000085"/>
    </source>
</evidence>
<dbReference type="CDD" id="cd00130">
    <property type="entry name" value="PAS"/>
    <property type="match status" value="3"/>
</dbReference>
<keyword evidence="6" id="KW-0812">Transmembrane</keyword>
<dbReference type="Gene3D" id="1.10.287.130">
    <property type="match status" value="1"/>
</dbReference>
<dbReference type="GO" id="GO:0000155">
    <property type="term" value="F:phosphorelay sensor kinase activity"/>
    <property type="evidence" value="ECO:0007669"/>
    <property type="project" value="InterPro"/>
</dbReference>
<dbReference type="Gene3D" id="3.30.565.10">
    <property type="entry name" value="Histidine kinase-like ATPase, C-terminal domain"/>
    <property type="match status" value="1"/>
</dbReference>
<dbReference type="EMBL" id="VLLC01000003">
    <property type="protein sequence ID" value="TWI75680.1"/>
    <property type="molecule type" value="Genomic_DNA"/>
</dbReference>
<dbReference type="PROSITE" id="PS50113">
    <property type="entry name" value="PAC"/>
    <property type="match status" value="1"/>
</dbReference>
<feature type="coiled-coil region" evidence="5">
    <location>
        <begin position="319"/>
        <end position="349"/>
    </location>
</feature>
<dbReference type="PROSITE" id="PS50110">
    <property type="entry name" value="RESPONSE_REGULATORY"/>
    <property type="match status" value="1"/>
</dbReference>
<dbReference type="InterPro" id="IPR004358">
    <property type="entry name" value="Sig_transdc_His_kin-like_C"/>
</dbReference>
<dbReference type="CDD" id="cd00082">
    <property type="entry name" value="HisKA"/>
    <property type="match status" value="1"/>
</dbReference>
<dbReference type="SUPFAM" id="SSF47384">
    <property type="entry name" value="Homodimeric domain of signal transducing histidine kinase"/>
    <property type="match status" value="1"/>
</dbReference>
<accession>A0A562S4N6</accession>